<dbReference type="RefSeq" id="WP_190183967.1">
    <property type="nucleotide sequence ID" value="NZ_BMVP01000003.1"/>
</dbReference>
<reference evidence="4" key="1">
    <citation type="journal article" date="2019" name="Int. J. Syst. Evol. Microbiol.">
        <title>The Global Catalogue of Microorganisms (GCM) 10K type strain sequencing project: providing services to taxonomists for standard genome sequencing and annotation.</title>
        <authorList>
            <consortium name="The Broad Institute Genomics Platform"/>
            <consortium name="The Broad Institute Genome Sequencing Center for Infectious Disease"/>
            <person name="Wu L."/>
            <person name="Ma J."/>
        </authorList>
    </citation>
    <scope>NUCLEOTIDE SEQUENCE [LARGE SCALE GENOMIC DNA]</scope>
    <source>
        <strain evidence="4">JCM 4738</strain>
    </source>
</reference>
<dbReference type="InterPro" id="IPR033457">
    <property type="entry name" value="DUF5133"/>
</dbReference>
<comment type="caution">
    <text evidence="3">The sequence shown here is derived from an EMBL/GenBank/DDBJ whole genome shotgun (WGS) entry which is preliminary data.</text>
</comment>
<proteinExistence type="predicted"/>
<gene>
    <name evidence="3" type="ORF">GCM10010347_23200</name>
</gene>
<dbReference type="Proteomes" id="UP000642673">
    <property type="component" value="Unassembled WGS sequence"/>
</dbReference>
<evidence type="ECO:0000256" key="1">
    <source>
        <dbReference type="SAM" id="MobiDB-lite"/>
    </source>
</evidence>
<dbReference type="PANTHER" id="PTHR46637:SF1">
    <property type="entry name" value="BLL5188 PROTEIN"/>
    <property type="match status" value="1"/>
</dbReference>
<keyword evidence="4" id="KW-1185">Reference proteome</keyword>
<dbReference type="Pfam" id="PF17196">
    <property type="entry name" value="DUF5133"/>
    <property type="match status" value="1"/>
</dbReference>
<feature type="compositionally biased region" description="Low complexity" evidence="1">
    <location>
        <begin position="89"/>
        <end position="102"/>
    </location>
</feature>
<name>A0ABQ3EQR5_9ACTN</name>
<feature type="region of interest" description="Disordered" evidence="1">
    <location>
        <begin position="89"/>
        <end position="109"/>
    </location>
</feature>
<accession>A0ABQ3EQR5</accession>
<sequence>MDGSTAGTRNVPDGAREALAVQTLADRATGVLMALVPCGGETARRLLADTGRATGSEPPQTARAVVALAGGRDLPAGLRQALRAAIRGARTTSAPPAQRRPAAPGPDPRLVREQLARLSALRRRTLEAPADPVLRGLLEDSADALCLLMGHRTPHEALRAGEVLIAAGRMPGGRAVTARRQQLLTDRAWAAVEALLPAAVRFGHGPRRLFEAMLWKVSTQAPWTDLPAHYGPWHTVAERFRIWSADGTWERALAAAALTDTGATVVGTAGEDDGLDDWTTPWLPASAGDR</sequence>
<evidence type="ECO:0000259" key="2">
    <source>
        <dbReference type="Pfam" id="PF13340"/>
    </source>
</evidence>
<dbReference type="EMBL" id="BMVP01000003">
    <property type="protein sequence ID" value="GHB52636.1"/>
    <property type="molecule type" value="Genomic_DNA"/>
</dbReference>
<protein>
    <recommendedName>
        <fullName evidence="2">Insertion element IS402-like domain-containing protein</fullName>
    </recommendedName>
</protein>
<dbReference type="Pfam" id="PF13340">
    <property type="entry name" value="DUF4096"/>
    <property type="match status" value="1"/>
</dbReference>
<dbReference type="InterPro" id="IPR052909">
    <property type="entry name" value="Transposase_6_like"/>
</dbReference>
<evidence type="ECO:0000313" key="4">
    <source>
        <dbReference type="Proteomes" id="UP000642673"/>
    </source>
</evidence>
<evidence type="ECO:0000313" key="3">
    <source>
        <dbReference type="EMBL" id="GHB52636.1"/>
    </source>
</evidence>
<dbReference type="PANTHER" id="PTHR46637">
    <property type="entry name" value="TIS1421-TRANSPOSASE PROTEIN A"/>
    <property type="match status" value="1"/>
</dbReference>
<feature type="domain" description="Insertion element IS402-like" evidence="2">
    <location>
        <begin position="184"/>
        <end position="252"/>
    </location>
</feature>
<dbReference type="InterPro" id="IPR025161">
    <property type="entry name" value="IS402-like_dom"/>
</dbReference>
<organism evidence="3 4">
    <name type="scientific">Streptomyces cirratus</name>
    <dbReference type="NCBI Taxonomy" id="68187"/>
    <lineage>
        <taxon>Bacteria</taxon>
        <taxon>Bacillati</taxon>
        <taxon>Actinomycetota</taxon>
        <taxon>Actinomycetes</taxon>
        <taxon>Kitasatosporales</taxon>
        <taxon>Streptomycetaceae</taxon>
        <taxon>Streptomyces</taxon>
    </lineage>
</organism>